<evidence type="ECO:0000313" key="2">
    <source>
        <dbReference type="Proteomes" id="UP000325273"/>
    </source>
</evidence>
<protein>
    <recommendedName>
        <fullName evidence="3">DUF3037 family protein</fullName>
    </recommendedName>
</protein>
<keyword evidence="2" id="KW-1185">Reference proteome</keyword>
<dbReference type="EMBL" id="VTUZ01000020">
    <property type="protein sequence ID" value="KAA1006222.1"/>
    <property type="molecule type" value="Genomic_DNA"/>
</dbReference>
<dbReference type="Proteomes" id="UP000325273">
    <property type="component" value="Unassembled WGS sequence"/>
</dbReference>
<name>A0A5B0GTR5_9BURK</name>
<gene>
    <name evidence="1" type="ORF">FVF58_26965</name>
</gene>
<accession>A0A5B0GTR5</accession>
<organism evidence="1 2">
    <name type="scientific">Paraburkholderia panacisoli</name>
    <dbReference type="NCBI Taxonomy" id="2603818"/>
    <lineage>
        <taxon>Bacteria</taxon>
        <taxon>Pseudomonadati</taxon>
        <taxon>Pseudomonadota</taxon>
        <taxon>Betaproteobacteria</taxon>
        <taxon>Burkholderiales</taxon>
        <taxon>Burkholderiaceae</taxon>
        <taxon>Paraburkholderia</taxon>
    </lineage>
</organism>
<evidence type="ECO:0000313" key="1">
    <source>
        <dbReference type="EMBL" id="KAA1006222.1"/>
    </source>
</evidence>
<comment type="caution">
    <text evidence="1">The sequence shown here is derived from an EMBL/GenBank/DDBJ whole genome shotgun (WGS) entry which is preliminary data.</text>
</comment>
<reference evidence="1 2" key="1">
    <citation type="submission" date="2019-08" db="EMBL/GenBank/DDBJ databases">
        <title>Paraburkholderia sp. DCY113.</title>
        <authorList>
            <person name="Kang J."/>
        </authorList>
    </citation>
    <scope>NUCLEOTIDE SEQUENCE [LARGE SCALE GENOMIC DNA]</scope>
    <source>
        <strain evidence="1 2">DCY113</strain>
    </source>
</reference>
<dbReference type="AlphaFoldDB" id="A0A5B0GTR5"/>
<dbReference type="RefSeq" id="WP_149672873.1">
    <property type="nucleotide sequence ID" value="NZ_VTUZ01000020.1"/>
</dbReference>
<proteinExistence type="predicted"/>
<sequence>MKTLFMSTDTDPLAHVRRHALAVPAAEFEGVWATIELQPDAFAPQRYTIGVIVGTPGGPFSFRLLDDLSKFECIYGRDDLGQIRELMDAAEQGMLRAQKNVVGLDDVPFETDAISIGSQWATSGVSVDAVLSRLYHDVVPLVPREERKTREFVTLDNAAVRRLVDDELKRIAGLSFERISTEPQRALLDESTGQSHWLDFNLAPTGKAGSVISAVYKTPTSVELNFLRASRDLTTYARVNRLQDRGLGLFVMTPATDSMPALDRERIENILGEQSWSLEQQGFVVSAHDDPAPLARDVYEWASVD</sequence>
<evidence type="ECO:0008006" key="3">
    <source>
        <dbReference type="Google" id="ProtNLM"/>
    </source>
</evidence>